<proteinExistence type="predicted"/>
<sequence length="534" mass="59444">MSHMSACWSVFSLCDSRVGSVEIAFGLSNAVHNCIDYDGNQQKSAFSALVAAAFANLVMLYLPKLSWSGNVSRGATRGNQGQKGVLGPPDFEGRCVLQLRVQPGVLAVRLNRQASEWYRMLDDEVNRALKLTKTYWRKARRRQDYDARADQDHMELHEWLQQLKDKVMSHLELLMQKGEIQGPPYVMPDQVELAFLRKFVERQRAGIPHNPRLRRAYLHTSAGGAEQQHIQAQASVGTSTPLSTNAWDGAEDAADEHDHPNGAAAGVMEIDDVHALMRDIESSRTPSLLSTEISINEQAKRSSTKAFVASRMMQIYRNEYGEGSVHLVVIGRRAESPGQTNHDISQRRPQSRTSSNDSQDDVMSPIGWRDMHWPQVNTMGEAAGQNTELTMLERVGLFTLLVTTENITALRQTMGVPSREHEMQLNHLSAERKHARGWDHLPQTQGREGFEVGRTVYTLQPSSSYHPQDVSLLPPPKRHQVSPAMLGSTSTSLPPSLRQSALPSMTAADQQRMDQNVAILLNAQSGSHLGNVPL</sequence>
<dbReference type="GeneID" id="36331581"/>
<protein>
    <submittedName>
        <fullName evidence="2">Uncharacterized protein</fullName>
    </submittedName>
</protein>
<feature type="compositionally biased region" description="Polar residues" evidence="1">
    <location>
        <begin position="337"/>
        <end position="357"/>
    </location>
</feature>
<accession>A0A1X6MS70</accession>
<dbReference type="AlphaFoldDB" id="A0A1X6MS70"/>
<reference evidence="2 3" key="1">
    <citation type="submission" date="2017-04" db="EMBL/GenBank/DDBJ databases">
        <title>Genome Sequence of the Model Brown-Rot Fungus Postia placenta SB12.</title>
        <authorList>
            <consortium name="DOE Joint Genome Institute"/>
            <person name="Gaskell J."/>
            <person name="Kersten P."/>
            <person name="Larrondo L.F."/>
            <person name="Canessa P."/>
            <person name="Martinez D."/>
            <person name="Hibbett D."/>
            <person name="Schmoll M."/>
            <person name="Kubicek C.P."/>
            <person name="Martinez A.T."/>
            <person name="Yadav J."/>
            <person name="Master E."/>
            <person name="Magnuson J.K."/>
            <person name="James T."/>
            <person name="Yaver D."/>
            <person name="Berka R."/>
            <person name="Labutti K."/>
            <person name="Lipzen A."/>
            <person name="Aerts A."/>
            <person name="Barry K."/>
            <person name="Henrissat B."/>
            <person name="Blanchette R."/>
            <person name="Grigoriev I."/>
            <person name="Cullen D."/>
        </authorList>
    </citation>
    <scope>NUCLEOTIDE SEQUENCE [LARGE SCALE GENOMIC DNA]</scope>
    <source>
        <strain evidence="2 3">MAD-698-R-SB12</strain>
    </source>
</reference>
<dbReference type="OrthoDB" id="3241493at2759"/>
<evidence type="ECO:0000313" key="3">
    <source>
        <dbReference type="Proteomes" id="UP000194127"/>
    </source>
</evidence>
<gene>
    <name evidence="2" type="ORF">POSPLADRAFT_1152191</name>
</gene>
<dbReference type="STRING" id="670580.A0A1X6MS70"/>
<dbReference type="Proteomes" id="UP000194127">
    <property type="component" value="Unassembled WGS sequence"/>
</dbReference>
<evidence type="ECO:0000313" key="2">
    <source>
        <dbReference type="EMBL" id="OSX59110.1"/>
    </source>
</evidence>
<feature type="region of interest" description="Disordered" evidence="1">
    <location>
        <begin position="461"/>
        <end position="499"/>
    </location>
</feature>
<dbReference type="EMBL" id="KZ110603">
    <property type="protein sequence ID" value="OSX59110.1"/>
    <property type="molecule type" value="Genomic_DNA"/>
</dbReference>
<dbReference type="RefSeq" id="XP_024335904.1">
    <property type="nucleotide sequence ID" value="XM_024486632.1"/>
</dbReference>
<evidence type="ECO:0000256" key="1">
    <source>
        <dbReference type="SAM" id="MobiDB-lite"/>
    </source>
</evidence>
<feature type="compositionally biased region" description="Low complexity" evidence="1">
    <location>
        <begin position="488"/>
        <end position="497"/>
    </location>
</feature>
<feature type="region of interest" description="Disordered" evidence="1">
    <location>
        <begin position="336"/>
        <end position="363"/>
    </location>
</feature>
<name>A0A1X6MS70_9APHY</name>
<keyword evidence="3" id="KW-1185">Reference proteome</keyword>
<organism evidence="2 3">
    <name type="scientific">Postia placenta MAD-698-R-SB12</name>
    <dbReference type="NCBI Taxonomy" id="670580"/>
    <lineage>
        <taxon>Eukaryota</taxon>
        <taxon>Fungi</taxon>
        <taxon>Dikarya</taxon>
        <taxon>Basidiomycota</taxon>
        <taxon>Agaricomycotina</taxon>
        <taxon>Agaricomycetes</taxon>
        <taxon>Polyporales</taxon>
        <taxon>Adustoporiaceae</taxon>
        <taxon>Rhodonia</taxon>
    </lineage>
</organism>